<proteinExistence type="predicted"/>
<dbReference type="InterPro" id="IPR036047">
    <property type="entry name" value="F-box-like_dom_sf"/>
</dbReference>
<comment type="caution">
    <text evidence="3">The sequence shown here is derived from an EMBL/GenBank/DDBJ whole genome shotgun (WGS) entry which is preliminary data.</text>
</comment>
<dbReference type="InterPro" id="IPR001810">
    <property type="entry name" value="F-box_dom"/>
</dbReference>
<reference evidence="3 4" key="1">
    <citation type="journal article" name="Sci. Rep.">
        <title>Telomere-to-telomere assembled and centromere annotated genomes of the two main subspecies of the button mushroom Agaricus bisporus reveal especially polymorphic chromosome ends.</title>
        <authorList>
            <person name="Sonnenberg A.S.M."/>
            <person name="Sedaghat-Telgerd N."/>
            <person name="Lavrijssen B."/>
            <person name="Ohm R.A."/>
            <person name="Hendrickx P.M."/>
            <person name="Scholtmeijer K."/>
            <person name="Baars J.J.P."/>
            <person name="van Peer A."/>
        </authorList>
    </citation>
    <scope>NUCLEOTIDE SEQUENCE [LARGE SCALE GENOMIC DNA]</scope>
    <source>
        <strain evidence="3 4">H119_p4</strain>
    </source>
</reference>
<feature type="domain" description="F-box" evidence="2">
    <location>
        <begin position="91"/>
        <end position="140"/>
    </location>
</feature>
<organism evidence="3 4">
    <name type="scientific">Agaricus bisporus var. burnettii</name>
    <dbReference type="NCBI Taxonomy" id="192524"/>
    <lineage>
        <taxon>Eukaryota</taxon>
        <taxon>Fungi</taxon>
        <taxon>Dikarya</taxon>
        <taxon>Basidiomycota</taxon>
        <taxon>Agaricomycotina</taxon>
        <taxon>Agaricomycetes</taxon>
        <taxon>Agaricomycetidae</taxon>
        <taxon>Agaricales</taxon>
        <taxon>Agaricineae</taxon>
        <taxon>Agaricaceae</taxon>
        <taxon>Agaricus</taxon>
    </lineage>
</organism>
<feature type="compositionally biased region" description="Basic and acidic residues" evidence="1">
    <location>
        <begin position="1"/>
        <end position="11"/>
    </location>
</feature>
<accession>A0A8H7C943</accession>
<dbReference type="Proteomes" id="UP000629468">
    <property type="component" value="Unassembled WGS sequence"/>
</dbReference>
<name>A0A8H7C943_AGABI</name>
<sequence>MTRLRPFENTHHSCSSQPAPPDIADDASSLSESFEQAMNSKVEVPVPAESEEPHKTPRKRLKIEPENAQSEAQVSKPNRPDKYVRGRRGHLKLMTEMPLDTLHEIFRQLGPLDLLYLSWANKSLRGILMEKAAKYIWEEAYERLYESTNPPPRCPADVNFAQYTRFMYHKKCMVCNTRTGYYTSWMMRLRACKSCINSGLFSKSSYTGGLLTIRLKRTLLSWTTHVNEMKVCDMILYKERCDLRDARMEGTQEFEAWERRCSNDRIEDLDRRKTERTAAILQKVKEMGWTVSDIKEMNCGQIPEFPGSGIPKKLTKHDWKKIEPEIVNLLSDMKQGHLTRLKTGRLKKRWDSFTAKFKEWDQTQALDSHFRPLPLDISILYPFSTMIYLSDTENAEFEFDDIDRAAKEWIKWRDDFVFSFLPQGLQDRFETDKPLVQSLVIVYFSGRYLPDSLAQKCAKRDYDVSLPADKHGILQVIEQHAFFHAYPWKWSNKELTFDTKAFQIAIDILELLGMDPYTTTLAQMKDCKQKYRCLRCIITKILCCSEMIEHSLSYHYKEHNSSEAQWSPVEIF</sequence>
<feature type="compositionally biased region" description="Polar residues" evidence="1">
    <location>
        <begin position="67"/>
        <end position="76"/>
    </location>
</feature>
<dbReference type="SUPFAM" id="SSF81383">
    <property type="entry name" value="F-box domain"/>
    <property type="match status" value="1"/>
</dbReference>
<feature type="region of interest" description="Disordered" evidence="1">
    <location>
        <begin position="1"/>
        <end position="84"/>
    </location>
</feature>
<dbReference type="EMBL" id="JABXXO010000009">
    <property type="protein sequence ID" value="KAF7770729.1"/>
    <property type="molecule type" value="Genomic_DNA"/>
</dbReference>
<evidence type="ECO:0000313" key="3">
    <source>
        <dbReference type="EMBL" id="KAF7770729.1"/>
    </source>
</evidence>
<dbReference type="AlphaFoldDB" id="A0A8H7C943"/>
<feature type="compositionally biased region" description="Polar residues" evidence="1">
    <location>
        <begin position="28"/>
        <end position="39"/>
    </location>
</feature>
<evidence type="ECO:0000259" key="2">
    <source>
        <dbReference type="PROSITE" id="PS50181"/>
    </source>
</evidence>
<evidence type="ECO:0000313" key="4">
    <source>
        <dbReference type="Proteomes" id="UP000629468"/>
    </source>
</evidence>
<protein>
    <recommendedName>
        <fullName evidence="2">F-box domain-containing protein</fullName>
    </recommendedName>
</protein>
<gene>
    <name evidence="3" type="ORF">Agabi119p4_6703</name>
</gene>
<evidence type="ECO:0000256" key="1">
    <source>
        <dbReference type="SAM" id="MobiDB-lite"/>
    </source>
</evidence>
<dbReference type="PROSITE" id="PS50181">
    <property type="entry name" value="FBOX"/>
    <property type="match status" value="1"/>
</dbReference>